<dbReference type="STRING" id="4536.A0A0E0GWF8"/>
<dbReference type="Gene3D" id="2.40.10.10">
    <property type="entry name" value="Trypsin-like serine proteases"/>
    <property type="match status" value="1"/>
</dbReference>
<dbReference type="InterPro" id="IPR043504">
    <property type="entry name" value="Peptidase_S1_PA_chymotrypsin"/>
</dbReference>
<dbReference type="EnsemblPlants" id="ONIVA03G42890.1">
    <property type="protein sequence ID" value="ONIVA03G42890.1"/>
    <property type="gene ID" value="ONIVA03G42890"/>
</dbReference>
<proteinExistence type="predicted"/>
<keyword evidence="2" id="KW-1185">Reference proteome</keyword>
<accession>A0A0E0GWF8</accession>
<dbReference type="AlphaFoldDB" id="A0A0E0GWF8"/>
<organism evidence="1">
    <name type="scientific">Oryza nivara</name>
    <name type="common">Indian wild rice</name>
    <name type="synonym">Oryza sativa f. spontanea</name>
    <dbReference type="NCBI Taxonomy" id="4536"/>
    <lineage>
        <taxon>Eukaryota</taxon>
        <taxon>Viridiplantae</taxon>
        <taxon>Streptophyta</taxon>
        <taxon>Embryophyta</taxon>
        <taxon>Tracheophyta</taxon>
        <taxon>Spermatophyta</taxon>
        <taxon>Magnoliopsida</taxon>
        <taxon>Liliopsida</taxon>
        <taxon>Poales</taxon>
        <taxon>Poaceae</taxon>
        <taxon>BOP clade</taxon>
        <taxon>Oryzoideae</taxon>
        <taxon>Oryzeae</taxon>
        <taxon>Oryzinae</taxon>
        <taxon>Oryza</taxon>
    </lineage>
</organism>
<dbReference type="eggNOG" id="ENOG502R58Y">
    <property type="taxonomic scope" value="Eukaryota"/>
</dbReference>
<dbReference type="SUPFAM" id="SSF50494">
    <property type="entry name" value="Trypsin-like serine proteases"/>
    <property type="match status" value="1"/>
</dbReference>
<protein>
    <recommendedName>
        <fullName evidence="3">Peptidase S1 domain-containing protein</fullName>
    </recommendedName>
</protein>
<evidence type="ECO:0008006" key="3">
    <source>
        <dbReference type="Google" id="ProtNLM"/>
    </source>
</evidence>
<sequence>MKPFMKHLARLLCLRTRGRRGADRQRHRRRVGTPVFLLGNCFLEQLPGCNIQTAIMPTIPTVSPGGISAPCKVEYGPHITRREIQFTCPNKAGYSGSPLLHEEKVIGILGRGAYQASLAVCTEFDHLFGNEAWWTKVRSLLKT</sequence>
<reference evidence="1" key="1">
    <citation type="submission" date="2015-04" db="UniProtKB">
        <authorList>
            <consortium name="EnsemblPlants"/>
        </authorList>
    </citation>
    <scope>IDENTIFICATION</scope>
    <source>
        <strain evidence="1">SL10</strain>
    </source>
</reference>
<dbReference type="Proteomes" id="UP000006591">
    <property type="component" value="Chromosome 3"/>
</dbReference>
<reference evidence="1" key="2">
    <citation type="submission" date="2018-04" db="EMBL/GenBank/DDBJ databases">
        <title>OnivRS2 (Oryza nivara Reference Sequence Version 2).</title>
        <authorList>
            <person name="Zhang J."/>
            <person name="Kudrna D."/>
            <person name="Lee S."/>
            <person name="Talag J."/>
            <person name="Rajasekar S."/>
            <person name="Welchert J."/>
            <person name="Hsing Y.-I."/>
            <person name="Wing R.A."/>
        </authorList>
    </citation>
    <scope>NUCLEOTIDE SEQUENCE [LARGE SCALE GENOMIC DNA]</scope>
    <source>
        <strain evidence="1">SL10</strain>
    </source>
</reference>
<dbReference type="HOGENOM" id="CLU_1809306_0_0_1"/>
<evidence type="ECO:0000313" key="2">
    <source>
        <dbReference type="Proteomes" id="UP000006591"/>
    </source>
</evidence>
<name>A0A0E0GWF8_ORYNI</name>
<dbReference type="InterPro" id="IPR009003">
    <property type="entry name" value="Peptidase_S1_PA"/>
</dbReference>
<dbReference type="Gramene" id="ONIVA03G42890.1">
    <property type="protein sequence ID" value="ONIVA03G42890.1"/>
    <property type="gene ID" value="ONIVA03G42890"/>
</dbReference>
<evidence type="ECO:0000313" key="1">
    <source>
        <dbReference type="EnsemblPlants" id="ONIVA03G42890.1"/>
    </source>
</evidence>